<sequence length="73" mass="7902">MRRPVQRVGLVLRFSGLPSPSTELGHVVQAKAWATWLLKWGGLREAGCTEQRTAPALGSGRITGRCCTSPRNA</sequence>
<protein>
    <submittedName>
        <fullName evidence="1">Uncharacterized protein</fullName>
    </submittedName>
</protein>
<accession>A0A2G2YDB8</accession>
<reference evidence="1 2" key="2">
    <citation type="journal article" date="2017" name="Genome Biol.">
        <title>New reference genome sequences of hot pepper reveal the massive evolution of plant disease-resistance genes by retroduplication.</title>
        <authorList>
            <person name="Kim S."/>
            <person name="Park J."/>
            <person name="Yeom S.I."/>
            <person name="Kim Y.M."/>
            <person name="Seo E."/>
            <person name="Kim K.T."/>
            <person name="Kim M.S."/>
            <person name="Lee J.M."/>
            <person name="Cheong K."/>
            <person name="Shin H.S."/>
            <person name="Kim S.B."/>
            <person name="Han K."/>
            <person name="Lee J."/>
            <person name="Park M."/>
            <person name="Lee H.A."/>
            <person name="Lee H.Y."/>
            <person name="Lee Y."/>
            <person name="Oh S."/>
            <person name="Lee J.H."/>
            <person name="Choi E."/>
            <person name="Choi E."/>
            <person name="Lee S.E."/>
            <person name="Jeon J."/>
            <person name="Kim H."/>
            <person name="Choi G."/>
            <person name="Song H."/>
            <person name="Lee J."/>
            <person name="Lee S.C."/>
            <person name="Kwon J.K."/>
            <person name="Lee H.Y."/>
            <person name="Koo N."/>
            <person name="Hong Y."/>
            <person name="Kim R.W."/>
            <person name="Kang W.H."/>
            <person name="Huh J.H."/>
            <person name="Kang B.C."/>
            <person name="Yang T.J."/>
            <person name="Lee Y.H."/>
            <person name="Bennetzen J.L."/>
            <person name="Choi D."/>
        </authorList>
    </citation>
    <scope>NUCLEOTIDE SEQUENCE [LARGE SCALE GENOMIC DNA]</scope>
    <source>
        <strain evidence="2">cv. CM334</strain>
    </source>
</reference>
<keyword evidence="2" id="KW-1185">Reference proteome</keyword>
<dbReference type="EMBL" id="AYRZ02000011">
    <property type="protein sequence ID" value="PHT67740.1"/>
    <property type="molecule type" value="Genomic_DNA"/>
</dbReference>
<organism evidence="1 2">
    <name type="scientific">Capsicum annuum</name>
    <name type="common">Capsicum pepper</name>
    <dbReference type="NCBI Taxonomy" id="4072"/>
    <lineage>
        <taxon>Eukaryota</taxon>
        <taxon>Viridiplantae</taxon>
        <taxon>Streptophyta</taxon>
        <taxon>Embryophyta</taxon>
        <taxon>Tracheophyta</taxon>
        <taxon>Spermatophyta</taxon>
        <taxon>Magnoliopsida</taxon>
        <taxon>eudicotyledons</taxon>
        <taxon>Gunneridae</taxon>
        <taxon>Pentapetalae</taxon>
        <taxon>asterids</taxon>
        <taxon>lamiids</taxon>
        <taxon>Solanales</taxon>
        <taxon>Solanaceae</taxon>
        <taxon>Solanoideae</taxon>
        <taxon>Capsiceae</taxon>
        <taxon>Capsicum</taxon>
    </lineage>
</organism>
<dbReference type="AntiFam" id="ANF00038">
    <property type="entry name" value="Overlaps SRP RNA, same strand"/>
</dbReference>
<evidence type="ECO:0000313" key="1">
    <source>
        <dbReference type="EMBL" id="PHT67740.1"/>
    </source>
</evidence>
<dbReference type="Proteomes" id="UP000222542">
    <property type="component" value="Unassembled WGS sequence"/>
</dbReference>
<evidence type="ECO:0000313" key="2">
    <source>
        <dbReference type="Proteomes" id="UP000222542"/>
    </source>
</evidence>
<dbReference type="Gramene" id="PHT67740">
    <property type="protein sequence ID" value="PHT67740"/>
    <property type="gene ID" value="T459_27227"/>
</dbReference>
<proteinExistence type="predicted"/>
<gene>
    <name evidence="1" type="ORF">T459_27227</name>
</gene>
<dbReference type="OMA" id="RITGCCH"/>
<name>A0A2G2YDB8_CAPAN</name>
<dbReference type="AlphaFoldDB" id="A0A2G2YDB8"/>
<reference evidence="1 2" key="1">
    <citation type="journal article" date="2014" name="Nat. Genet.">
        <title>Genome sequence of the hot pepper provides insights into the evolution of pungency in Capsicum species.</title>
        <authorList>
            <person name="Kim S."/>
            <person name="Park M."/>
            <person name="Yeom S.I."/>
            <person name="Kim Y.M."/>
            <person name="Lee J.M."/>
            <person name="Lee H.A."/>
            <person name="Seo E."/>
            <person name="Choi J."/>
            <person name="Cheong K."/>
            <person name="Kim K.T."/>
            <person name="Jung K."/>
            <person name="Lee G.W."/>
            <person name="Oh S.K."/>
            <person name="Bae C."/>
            <person name="Kim S.B."/>
            <person name="Lee H.Y."/>
            <person name="Kim S.Y."/>
            <person name="Kim M.S."/>
            <person name="Kang B.C."/>
            <person name="Jo Y.D."/>
            <person name="Yang H.B."/>
            <person name="Jeong H.J."/>
            <person name="Kang W.H."/>
            <person name="Kwon J.K."/>
            <person name="Shin C."/>
            <person name="Lim J.Y."/>
            <person name="Park J.H."/>
            <person name="Huh J.H."/>
            <person name="Kim J.S."/>
            <person name="Kim B.D."/>
            <person name="Cohen O."/>
            <person name="Paran I."/>
            <person name="Suh M.C."/>
            <person name="Lee S.B."/>
            <person name="Kim Y.K."/>
            <person name="Shin Y."/>
            <person name="Noh S.J."/>
            <person name="Park J."/>
            <person name="Seo Y.S."/>
            <person name="Kwon S.Y."/>
            <person name="Kim H.A."/>
            <person name="Park J.M."/>
            <person name="Kim H.J."/>
            <person name="Choi S.B."/>
            <person name="Bosland P.W."/>
            <person name="Reeves G."/>
            <person name="Jo S.H."/>
            <person name="Lee B.W."/>
            <person name="Cho H.T."/>
            <person name="Choi H.S."/>
            <person name="Lee M.S."/>
            <person name="Yu Y."/>
            <person name="Do Choi Y."/>
            <person name="Park B.S."/>
            <person name="van Deynze A."/>
            <person name="Ashrafi H."/>
            <person name="Hill T."/>
            <person name="Kim W.T."/>
            <person name="Pai H.S."/>
            <person name="Ahn H.K."/>
            <person name="Yeam I."/>
            <person name="Giovannoni J.J."/>
            <person name="Rose J.K."/>
            <person name="Sorensen I."/>
            <person name="Lee S.J."/>
            <person name="Kim R.W."/>
            <person name="Choi I.Y."/>
            <person name="Choi B.S."/>
            <person name="Lim J.S."/>
            <person name="Lee Y.H."/>
            <person name="Choi D."/>
        </authorList>
    </citation>
    <scope>NUCLEOTIDE SEQUENCE [LARGE SCALE GENOMIC DNA]</scope>
    <source>
        <strain evidence="2">cv. CM334</strain>
    </source>
</reference>
<comment type="caution">
    <text evidence="1">The sequence shown here is derived from an EMBL/GenBank/DDBJ whole genome shotgun (WGS) entry which is preliminary data.</text>
</comment>